<name>A0A081B657_9HYPH</name>
<feature type="region of interest" description="Disordered" evidence="6">
    <location>
        <begin position="24"/>
        <end position="56"/>
    </location>
</feature>
<evidence type="ECO:0000256" key="3">
    <source>
        <dbReference type="ARBA" id="ARBA00022692"/>
    </source>
</evidence>
<sequence>MSAFCDIALALGLTFGGTCAAPAGPQQALPEDDPAAWELPAPPPPPAPAPPPTMPPIIIEKRTEPQAPVPVIELPEPAPEPEPDPFREALAAAWARPGTLPRRWDALAVNEEAAQKAAGVRPLPPAPLEPPAGPLDLASVTPSDYAGPRRTSSRPVDNERIVTADRYITGILETGINSQVGGDEAGTIVVQTARDVFGYHGRNVLIPKGSRLLCSFQPPADIGSSRLPLSCSRILMAGHRAEIRELEALVGNVQGQPGIAGNVDRRFWERYGTAFLLTGISTAVRFGSALTSSEDDGDGNGSSSSSSEAAAEELSQRFGEISASVLEQTLSLTPIITIPQGTRVQIRPAVDWYIAKAE</sequence>
<keyword evidence="9" id="KW-1185">Reference proteome</keyword>
<dbReference type="CDD" id="cd16429">
    <property type="entry name" value="VirB10"/>
    <property type="match status" value="1"/>
</dbReference>
<gene>
    <name evidence="8" type="ORF">M2A_0024</name>
</gene>
<dbReference type="eggNOG" id="COG2948">
    <property type="taxonomic scope" value="Bacteria"/>
</dbReference>
<feature type="compositionally biased region" description="Pro residues" evidence="6">
    <location>
        <begin position="40"/>
        <end position="55"/>
    </location>
</feature>
<keyword evidence="7" id="KW-0732">Signal</keyword>
<keyword evidence="4" id="KW-1133">Transmembrane helix</keyword>
<proteinExistence type="inferred from homology"/>
<comment type="similarity">
    <text evidence="2">Belongs to the TrbI/VirB10 family.</text>
</comment>
<dbReference type="GO" id="GO:0016020">
    <property type="term" value="C:membrane"/>
    <property type="evidence" value="ECO:0007669"/>
    <property type="project" value="UniProtKB-SubCell"/>
</dbReference>
<dbReference type="InterPro" id="IPR042217">
    <property type="entry name" value="T4SS_VirB10/TrbI"/>
</dbReference>
<comment type="subcellular location">
    <subcellularLocation>
        <location evidence="1">Membrane</location>
        <topology evidence="1">Single-pass membrane protein</topology>
    </subcellularLocation>
</comment>
<keyword evidence="5" id="KW-0472">Membrane</keyword>
<feature type="chain" id="PRO_5001754951" evidence="7">
    <location>
        <begin position="21"/>
        <end position="358"/>
    </location>
</feature>
<feature type="region of interest" description="Disordered" evidence="6">
    <location>
        <begin position="291"/>
        <end position="311"/>
    </location>
</feature>
<accession>A0A081B657</accession>
<evidence type="ECO:0000313" key="8">
    <source>
        <dbReference type="EMBL" id="GAK43525.1"/>
    </source>
</evidence>
<dbReference type="Gene3D" id="2.40.128.260">
    <property type="entry name" value="Type IV secretion system, VirB10/TraB/TrbI"/>
    <property type="match status" value="1"/>
</dbReference>
<organism evidence="8 9">
    <name type="scientific">Tepidicaulis marinus</name>
    <dbReference type="NCBI Taxonomy" id="1333998"/>
    <lineage>
        <taxon>Bacteria</taxon>
        <taxon>Pseudomonadati</taxon>
        <taxon>Pseudomonadota</taxon>
        <taxon>Alphaproteobacteria</taxon>
        <taxon>Hyphomicrobiales</taxon>
        <taxon>Parvibaculaceae</taxon>
        <taxon>Tepidicaulis</taxon>
    </lineage>
</organism>
<evidence type="ECO:0000256" key="5">
    <source>
        <dbReference type="ARBA" id="ARBA00023136"/>
    </source>
</evidence>
<dbReference type="InterPro" id="IPR005498">
    <property type="entry name" value="T4SS_VirB10/TraB/TrbI"/>
</dbReference>
<reference evidence="8 9" key="1">
    <citation type="submission" date="2014-07" db="EMBL/GenBank/DDBJ databases">
        <title>Tepidicaulis marinum gen. nov., sp. nov., a novel marine bacterium denitrifying nitrate to nitrous oxide strictly under microaerobic conditions.</title>
        <authorList>
            <person name="Takeuchi M."/>
            <person name="Yamagishi T."/>
            <person name="Kamagata Y."/>
            <person name="Oshima K."/>
            <person name="Hattori M."/>
            <person name="Katayama T."/>
            <person name="Hanada S."/>
            <person name="Tamaki H."/>
            <person name="Marumo K."/>
            <person name="Maeda H."/>
            <person name="Nedachi M."/>
            <person name="Iwasaki W."/>
            <person name="Suwa Y."/>
            <person name="Sakata S."/>
        </authorList>
    </citation>
    <scope>NUCLEOTIDE SEQUENCE [LARGE SCALE GENOMIC DNA]</scope>
    <source>
        <strain evidence="8 9">MA2</strain>
    </source>
</reference>
<evidence type="ECO:0000256" key="7">
    <source>
        <dbReference type="SAM" id="SignalP"/>
    </source>
</evidence>
<protein>
    <submittedName>
        <fullName evidence="8">Conjugation TrbI-like protein</fullName>
    </submittedName>
</protein>
<keyword evidence="3" id="KW-0812">Transmembrane</keyword>
<dbReference type="Pfam" id="PF03743">
    <property type="entry name" value="TrbI"/>
    <property type="match status" value="1"/>
</dbReference>
<dbReference type="Proteomes" id="UP000028702">
    <property type="component" value="Unassembled WGS sequence"/>
</dbReference>
<evidence type="ECO:0000256" key="2">
    <source>
        <dbReference type="ARBA" id="ARBA00010265"/>
    </source>
</evidence>
<dbReference type="STRING" id="1333998.M2A_0024"/>
<evidence type="ECO:0000256" key="6">
    <source>
        <dbReference type="SAM" id="MobiDB-lite"/>
    </source>
</evidence>
<evidence type="ECO:0000256" key="4">
    <source>
        <dbReference type="ARBA" id="ARBA00022989"/>
    </source>
</evidence>
<feature type="signal peptide" evidence="7">
    <location>
        <begin position="1"/>
        <end position="20"/>
    </location>
</feature>
<evidence type="ECO:0000256" key="1">
    <source>
        <dbReference type="ARBA" id="ARBA00004167"/>
    </source>
</evidence>
<dbReference type="RefSeq" id="WP_045441534.1">
    <property type="nucleotide sequence ID" value="NZ_BBIO01000001.1"/>
</dbReference>
<dbReference type="AlphaFoldDB" id="A0A081B657"/>
<comment type="caution">
    <text evidence="8">The sequence shown here is derived from an EMBL/GenBank/DDBJ whole genome shotgun (WGS) entry which is preliminary data.</text>
</comment>
<evidence type="ECO:0000313" key="9">
    <source>
        <dbReference type="Proteomes" id="UP000028702"/>
    </source>
</evidence>
<dbReference type="EMBL" id="BBIO01000001">
    <property type="protein sequence ID" value="GAK43525.1"/>
    <property type="molecule type" value="Genomic_DNA"/>
</dbReference>